<keyword evidence="2" id="KW-0813">Transport</keyword>
<evidence type="ECO:0000256" key="2">
    <source>
        <dbReference type="ARBA" id="ARBA00022448"/>
    </source>
</evidence>
<protein>
    <recommendedName>
        <fullName evidence="8">Major facilitator superfamily (MFS) profile domain-containing protein</fullName>
    </recommendedName>
</protein>
<gene>
    <name evidence="9" type="ORF">ZT1E4_G5743</name>
</gene>
<evidence type="ECO:0000313" key="9">
    <source>
        <dbReference type="EMBL" id="SMR52310.1"/>
    </source>
</evidence>
<dbReference type="SUPFAM" id="SSF103473">
    <property type="entry name" value="MFS general substrate transporter"/>
    <property type="match status" value="1"/>
</dbReference>
<keyword evidence="4 7" id="KW-1133">Transmembrane helix</keyword>
<keyword evidence="5 7" id="KW-0472">Membrane</keyword>
<dbReference type="Pfam" id="PF07690">
    <property type="entry name" value="MFS_1"/>
    <property type="match status" value="2"/>
</dbReference>
<reference evidence="10" key="1">
    <citation type="submission" date="2017-05" db="EMBL/GenBank/DDBJ databases">
        <authorList>
            <person name="Song R."/>
            <person name="Chenine A.L."/>
            <person name="Ruprecht R.M."/>
        </authorList>
    </citation>
    <scope>NUCLEOTIDE SEQUENCE [LARGE SCALE GENOMIC DNA]</scope>
</reference>
<evidence type="ECO:0000256" key="5">
    <source>
        <dbReference type="ARBA" id="ARBA00023136"/>
    </source>
</evidence>
<dbReference type="PANTHER" id="PTHR43791">
    <property type="entry name" value="PERMEASE-RELATED"/>
    <property type="match status" value="1"/>
</dbReference>
<feature type="transmembrane region" description="Helical" evidence="7">
    <location>
        <begin position="225"/>
        <end position="246"/>
    </location>
</feature>
<accession>A0A2H1GFH1</accession>
<proteinExistence type="predicted"/>
<feature type="transmembrane region" description="Helical" evidence="7">
    <location>
        <begin position="504"/>
        <end position="528"/>
    </location>
</feature>
<feature type="domain" description="Major facilitator superfamily (MFS) profile" evidence="8">
    <location>
        <begin position="98"/>
        <end position="597"/>
    </location>
</feature>
<dbReference type="EMBL" id="LT854257">
    <property type="protein sequence ID" value="SMR52310.1"/>
    <property type="molecule type" value="Genomic_DNA"/>
</dbReference>
<dbReference type="InterPro" id="IPR011701">
    <property type="entry name" value="MFS"/>
</dbReference>
<feature type="compositionally biased region" description="Polar residues" evidence="6">
    <location>
        <begin position="37"/>
        <end position="52"/>
    </location>
</feature>
<dbReference type="PROSITE" id="PS50850">
    <property type="entry name" value="MFS"/>
    <property type="match status" value="1"/>
</dbReference>
<dbReference type="GO" id="GO:0022857">
    <property type="term" value="F:transmembrane transporter activity"/>
    <property type="evidence" value="ECO:0007669"/>
    <property type="project" value="InterPro"/>
</dbReference>
<evidence type="ECO:0000313" key="10">
    <source>
        <dbReference type="Proteomes" id="UP000245764"/>
    </source>
</evidence>
<feature type="compositionally biased region" description="Basic and acidic residues" evidence="6">
    <location>
        <begin position="19"/>
        <end position="28"/>
    </location>
</feature>
<evidence type="ECO:0000256" key="1">
    <source>
        <dbReference type="ARBA" id="ARBA00004141"/>
    </source>
</evidence>
<dbReference type="InterPro" id="IPR020846">
    <property type="entry name" value="MFS_dom"/>
</dbReference>
<name>A0A2H1GFH1_ZYMTR</name>
<feature type="transmembrane region" description="Helical" evidence="7">
    <location>
        <begin position="165"/>
        <end position="183"/>
    </location>
</feature>
<dbReference type="InterPro" id="IPR036259">
    <property type="entry name" value="MFS_trans_sf"/>
</dbReference>
<feature type="transmembrane region" description="Helical" evidence="7">
    <location>
        <begin position="454"/>
        <end position="471"/>
    </location>
</feature>
<feature type="transmembrane region" description="Helical" evidence="7">
    <location>
        <begin position="540"/>
        <end position="560"/>
    </location>
</feature>
<feature type="transmembrane region" description="Helical" evidence="7">
    <location>
        <begin position="572"/>
        <end position="593"/>
    </location>
</feature>
<feature type="transmembrane region" description="Helical" evidence="7">
    <location>
        <begin position="277"/>
        <end position="297"/>
    </location>
</feature>
<comment type="subcellular location">
    <subcellularLocation>
        <location evidence="1">Membrane</location>
        <topology evidence="1">Multi-pass membrane protein</topology>
    </subcellularLocation>
</comment>
<evidence type="ECO:0000256" key="6">
    <source>
        <dbReference type="SAM" id="MobiDB-lite"/>
    </source>
</evidence>
<dbReference type="Proteomes" id="UP000245764">
    <property type="component" value="Chromosome 5"/>
</dbReference>
<sequence length="662" mass="73357">MPASLPDYELRTLNTTRSQESEKRHEKEEEVEEDTITGAQRHSSLNLNTAEPSTMYGRPFHTVPSDDDLDDDALIRPSTFPSSTALNRRTVRKLDTLLLPFLATLFLLNSLDKSNIGNAETAGFTHDTGLSRSDINLSMAVFFFVFVLLQPVGAALGRRFGMRRYVPLCMSLWGLATVGHIWVRKRWHLVVLRTVIAVLESGFYPTAVSYLSLFYTKFEFAVRLGWFYGMTAVAGVLGGVLSWAVFSRFPGDGGGNSGPQLPPSLTTVESGWKSWEVLFLIEGCTTMTVALIGFVWLPRSADTAWFLSEEEKAWAEKRMRLDLVGNSNEETNKEAADDGDTDIHEYTARTSNEEQGLFRSYSSSHSNDSACLLHSTSNNALHPQISSHSITADAGLTRQEILSAVFNPQIWHLLLVNILSAMPATAFGVLLPIVVSDLSPSLNLSPAASNLLSAPPFACGALVLFAFTIWSDRSRQRLVPILWGLVLLVIGLVIAVATPVEQYWLRYFALCVLLSGSFIASPLTVAWLANNTPEPGKRAILLGINGWGNLAGVFVSVLFTPQDRDEGYVRSFTVLLVGVLVAFAGFVLFRVLLVRENRFRERVVGGWTEDDKAREDLIGDVLIEERGGKKFARAIGLEKVKAWFGWEEERRGDAKMTFRYGL</sequence>
<evidence type="ECO:0000256" key="7">
    <source>
        <dbReference type="SAM" id="Phobius"/>
    </source>
</evidence>
<evidence type="ECO:0000259" key="8">
    <source>
        <dbReference type="PROSITE" id="PS50850"/>
    </source>
</evidence>
<feature type="region of interest" description="Disordered" evidence="6">
    <location>
        <begin position="1"/>
        <end position="62"/>
    </location>
</feature>
<feature type="transmembrane region" description="Helical" evidence="7">
    <location>
        <begin position="189"/>
        <end position="213"/>
    </location>
</feature>
<feature type="transmembrane region" description="Helical" evidence="7">
    <location>
        <begin position="410"/>
        <end position="434"/>
    </location>
</feature>
<evidence type="ECO:0000256" key="4">
    <source>
        <dbReference type="ARBA" id="ARBA00022989"/>
    </source>
</evidence>
<dbReference type="GO" id="GO:0016020">
    <property type="term" value="C:membrane"/>
    <property type="evidence" value="ECO:0007669"/>
    <property type="project" value="UniProtKB-SubCell"/>
</dbReference>
<evidence type="ECO:0000256" key="3">
    <source>
        <dbReference type="ARBA" id="ARBA00022692"/>
    </source>
</evidence>
<feature type="transmembrane region" description="Helical" evidence="7">
    <location>
        <begin position="135"/>
        <end position="153"/>
    </location>
</feature>
<organism evidence="9 10">
    <name type="scientific">Zymoseptoria tritici ST99CH_1E4</name>
    <dbReference type="NCBI Taxonomy" id="1276532"/>
    <lineage>
        <taxon>Eukaryota</taxon>
        <taxon>Fungi</taxon>
        <taxon>Dikarya</taxon>
        <taxon>Ascomycota</taxon>
        <taxon>Pezizomycotina</taxon>
        <taxon>Dothideomycetes</taxon>
        <taxon>Dothideomycetidae</taxon>
        <taxon>Mycosphaerellales</taxon>
        <taxon>Mycosphaerellaceae</taxon>
        <taxon>Zymoseptoria</taxon>
    </lineage>
</organism>
<dbReference type="Gene3D" id="1.20.1250.20">
    <property type="entry name" value="MFS general substrate transporter like domains"/>
    <property type="match status" value="2"/>
</dbReference>
<dbReference type="AlphaFoldDB" id="A0A2H1GFH1"/>
<keyword evidence="3 7" id="KW-0812">Transmembrane</keyword>
<feature type="transmembrane region" description="Helical" evidence="7">
    <location>
        <begin position="478"/>
        <end position="498"/>
    </location>
</feature>
<dbReference type="PANTHER" id="PTHR43791:SF21">
    <property type="entry name" value="MAJOR FACILITATOR SUPERFAMILY (MFS) PROFILE DOMAIN-CONTAINING PROTEIN"/>
    <property type="match status" value="1"/>
</dbReference>